<dbReference type="GO" id="GO:0005975">
    <property type="term" value="P:carbohydrate metabolic process"/>
    <property type="evidence" value="ECO:0007669"/>
    <property type="project" value="InterPro"/>
</dbReference>
<dbReference type="STRING" id="1120975.SAMN02746064_01383"/>
<accession>A0A1M4X0N5</accession>
<dbReference type="PANTHER" id="PTHR10683">
    <property type="entry name" value="TRANSALDOLASE"/>
    <property type="match status" value="1"/>
</dbReference>
<reference evidence="5 6" key="1">
    <citation type="submission" date="2016-11" db="EMBL/GenBank/DDBJ databases">
        <authorList>
            <person name="Jaros S."/>
            <person name="Januszkiewicz K."/>
            <person name="Wedrychowicz H."/>
        </authorList>
    </citation>
    <scope>NUCLEOTIDE SEQUENCE [LARGE SCALE GENOMIC DNA]</scope>
    <source>
        <strain evidence="5 6">DSM 14828</strain>
    </source>
</reference>
<proteinExistence type="predicted"/>
<keyword evidence="4" id="KW-0704">Schiff base</keyword>
<dbReference type="SUPFAM" id="SSF51569">
    <property type="entry name" value="Aldolase"/>
    <property type="match status" value="1"/>
</dbReference>
<dbReference type="Proteomes" id="UP000184251">
    <property type="component" value="Unassembled WGS sequence"/>
</dbReference>
<evidence type="ECO:0000313" key="5">
    <source>
        <dbReference type="EMBL" id="SHE87081.1"/>
    </source>
</evidence>
<dbReference type="CDD" id="cd00956">
    <property type="entry name" value="Transaldolase_FSA"/>
    <property type="match status" value="1"/>
</dbReference>
<dbReference type="OrthoDB" id="9807051at2"/>
<dbReference type="PROSITE" id="PS01054">
    <property type="entry name" value="TRANSALDOLASE_1"/>
    <property type="match status" value="1"/>
</dbReference>
<evidence type="ECO:0000256" key="4">
    <source>
        <dbReference type="ARBA" id="ARBA00023270"/>
    </source>
</evidence>
<dbReference type="InterPro" id="IPR013785">
    <property type="entry name" value="Aldolase_TIM"/>
</dbReference>
<comment type="subcellular location">
    <subcellularLocation>
        <location evidence="1">Cytoplasm</location>
    </subcellularLocation>
</comment>
<keyword evidence="3" id="KW-0808">Transferase</keyword>
<dbReference type="GO" id="GO:0016740">
    <property type="term" value="F:transferase activity"/>
    <property type="evidence" value="ECO:0007669"/>
    <property type="project" value="UniProtKB-KW"/>
</dbReference>
<dbReference type="NCBIfam" id="TIGR00875">
    <property type="entry name" value="fsa_talC_mipB"/>
    <property type="match status" value="1"/>
</dbReference>
<keyword evidence="6" id="KW-1185">Reference proteome</keyword>
<gene>
    <name evidence="5" type="ORF">SAMN02746064_01383</name>
</gene>
<dbReference type="AlphaFoldDB" id="A0A1M4X0N5"/>
<evidence type="ECO:0000256" key="1">
    <source>
        <dbReference type="ARBA" id="ARBA00004496"/>
    </source>
</evidence>
<evidence type="ECO:0000256" key="3">
    <source>
        <dbReference type="ARBA" id="ARBA00022679"/>
    </source>
</evidence>
<dbReference type="Pfam" id="PF00923">
    <property type="entry name" value="TAL_FSA"/>
    <property type="match status" value="1"/>
</dbReference>
<organism evidence="5 6">
    <name type="scientific">Alkalibacter saccharofermentans DSM 14828</name>
    <dbReference type="NCBI Taxonomy" id="1120975"/>
    <lineage>
        <taxon>Bacteria</taxon>
        <taxon>Bacillati</taxon>
        <taxon>Bacillota</taxon>
        <taxon>Clostridia</taxon>
        <taxon>Eubacteriales</taxon>
        <taxon>Eubacteriaceae</taxon>
        <taxon>Alkalibacter</taxon>
    </lineage>
</organism>
<protein>
    <submittedName>
        <fullName evidence="5">Transaldolase</fullName>
    </submittedName>
</protein>
<dbReference type="RefSeq" id="WP_073270468.1">
    <property type="nucleotide sequence ID" value="NZ_FQTU01000008.1"/>
</dbReference>
<dbReference type="InterPro" id="IPR033919">
    <property type="entry name" value="TSA/FSA_arc/bac"/>
</dbReference>
<name>A0A1M4X0N5_9FIRM</name>
<dbReference type="GO" id="GO:0016832">
    <property type="term" value="F:aldehyde-lyase activity"/>
    <property type="evidence" value="ECO:0007669"/>
    <property type="project" value="InterPro"/>
</dbReference>
<evidence type="ECO:0000256" key="2">
    <source>
        <dbReference type="ARBA" id="ARBA00022490"/>
    </source>
</evidence>
<dbReference type="InterPro" id="IPR004731">
    <property type="entry name" value="Transaldolase_3B/F6P_aldolase"/>
</dbReference>
<dbReference type="GO" id="GO:0005737">
    <property type="term" value="C:cytoplasm"/>
    <property type="evidence" value="ECO:0007669"/>
    <property type="project" value="UniProtKB-SubCell"/>
</dbReference>
<dbReference type="InterPro" id="IPR018225">
    <property type="entry name" value="Transaldolase_AS"/>
</dbReference>
<dbReference type="FunFam" id="3.20.20.70:FF:000018">
    <property type="entry name" value="Probable transaldolase"/>
    <property type="match status" value="1"/>
</dbReference>
<dbReference type="PANTHER" id="PTHR10683:SF40">
    <property type="entry name" value="FRUCTOSE-6-PHOSPHATE ALDOLASE 1-RELATED"/>
    <property type="match status" value="1"/>
</dbReference>
<keyword evidence="2" id="KW-0963">Cytoplasm</keyword>
<dbReference type="InterPro" id="IPR001585">
    <property type="entry name" value="TAL/FSA"/>
</dbReference>
<dbReference type="Gene3D" id="3.20.20.70">
    <property type="entry name" value="Aldolase class I"/>
    <property type="match status" value="1"/>
</dbReference>
<sequence length="216" mass="23580">MRFYLDTANIDDIEKAAKLGIIEGVTTNPSLIAKEGMDFEEVIKTINTLVDGFVFAEVTALDPEEMVEEGLKLNELSDKMIIKLPCNWAGIQACKILSNKGVKVAVTLVFSANQALIAARAGAYFVAPFVGRLNDISQDGVGTLIKDIREIFMVNKIKTKIVAASLRNQMDVLNCAKAGVDVATIPYQTLLGLLNHPLTDAGLAKFMKDWDSMKNK</sequence>
<evidence type="ECO:0000313" key="6">
    <source>
        <dbReference type="Proteomes" id="UP000184251"/>
    </source>
</evidence>
<dbReference type="EMBL" id="FQTU01000008">
    <property type="protein sequence ID" value="SHE87081.1"/>
    <property type="molecule type" value="Genomic_DNA"/>
</dbReference>